<evidence type="ECO:0000313" key="1">
    <source>
        <dbReference type="EMBL" id="WOK07977.1"/>
    </source>
</evidence>
<dbReference type="SUPFAM" id="SSF55961">
    <property type="entry name" value="Bet v1-like"/>
    <property type="match status" value="1"/>
</dbReference>
<evidence type="ECO:0008006" key="3">
    <source>
        <dbReference type="Google" id="ProtNLM"/>
    </source>
</evidence>
<name>A0ABZ0ITY3_9BACT</name>
<dbReference type="Proteomes" id="UP001302349">
    <property type="component" value="Chromosome"/>
</dbReference>
<dbReference type="EMBL" id="CP136051">
    <property type="protein sequence ID" value="WOK07977.1"/>
    <property type="molecule type" value="Genomic_DNA"/>
</dbReference>
<dbReference type="InterPro" id="IPR023393">
    <property type="entry name" value="START-like_dom_sf"/>
</dbReference>
<reference evidence="1 2" key="1">
    <citation type="journal article" date="2023" name="Microbiol. Resour. Announc.">
        <title>Complete Genome Sequence of Imperialibacter roseus strain P4T.</title>
        <authorList>
            <person name="Tizabi D.R."/>
            <person name="Bachvaroff T."/>
            <person name="Hill R.T."/>
        </authorList>
    </citation>
    <scope>NUCLEOTIDE SEQUENCE [LARGE SCALE GENOMIC DNA]</scope>
    <source>
        <strain evidence="1 2">P4T</strain>
    </source>
</reference>
<protein>
    <recommendedName>
        <fullName evidence="3">START domain-containing protein</fullName>
    </recommendedName>
</protein>
<accession>A0ABZ0ITY3</accession>
<keyword evidence="2" id="KW-1185">Reference proteome</keyword>
<gene>
    <name evidence="1" type="ORF">RT717_04950</name>
</gene>
<dbReference type="Gene3D" id="3.30.530.20">
    <property type="match status" value="1"/>
</dbReference>
<proteinExistence type="predicted"/>
<sequence length="209" mass="23460">MLKFVSAAILFASSWSVAPDKTDVAKEAGFKQVYARENITLHERPIVNRYGVDVREVKAVFTAKSSSAVVVEMLRNADKGIQWNIGAGAYDVLNNEKLTWVTYIEYDLPWPLNDHDAVLRHSLIEKGNIIEVAIESVDDVLPLKKGAERMEQVQGKWTIRSLGFDVVEISYQVSTKPSAVPRLITDPIVHYQMTKSMSALRELLEQASI</sequence>
<organism evidence="1 2">
    <name type="scientific">Imperialibacter roseus</name>
    <dbReference type="NCBI Taxonomy" id="1324217"/>
    <lineage>
        <taxon>Bacteria</taxon>
        <taxon>Pseudomonadati</taxon>
        <taxon>Bacteroidota</taxon>
        <taxon>Cytophagia</taxon>
        <taxon>Cytophagales</taxon>
        <taxon>Flammeovirgaceae</taxon>
        <taxon>Imperialibacter</taxon>
    </lineage>
</organism>
<dbReference type="RefSeq" id="WP_317490625.1">
    <property type="nucleotide sequence ID" value="NZ_CP136051.1"/>
</dbReference>
<evidence type="ECO:0000313" key="2">
    <source>
        <dbReference type="Proteomes" id="UP001302349"/>
    </source>
</evidence>